<dbReference type="GeneID" id="103317355"/>
<dbReference type="GO" id="GO:0008270">
    <property type="term" value="F:zinc ion binding"/>
    <property type="evidence" value="ECO:0007669"/>
    <property type="project" value="UniProtKB-KW"/>
</dbReference>
<dbReference type="CDD" id="cd15489">
    <property type="entry name" value="PHD_SF"/>
    <property type="match status" value="1"/>
</dbReference>
<dbReference type="EnsemblMetazoa" id="XM_031933257">
    <property type="protein sequence ID" value="XP_031789117"/>
    <property type="gene ID" value="LOC116418115"/>
</dbReference>
<name>A0A7M7QMX1_NASVI</name>
<organism evidence="6 7">
    <name type="scientific">Nasonia vitripennis</name>
    <name type="common">Parasitic wasp</name>
    <dbReference type="NCBI Taxonomy" id="7425"/>
    <lineage>
        <taxon>Eukaryota</taxon>
        <taxon>Metazoa</taxon>
        <taxon>Ecdysozoa</taxon>
        <taxon>Arthropoda</taxon>
        <taxon>Hexapoda</taxon>
        <taxon>Insecta</taxon>
        <taxon>Pterygota</taxon>
        <taxon>Neoptera</taxon>
        <taxon>Endopterygota</taxon>
        <taxon>Hymenoptera</taxon>
        <taxon>Apocrita</taxon>
        <taxon>Proctotrupomorpha</taxon>
        <taxon>Chalcidoidea</taxon>
        <taxon>Pteromalidae</taxon>
        <taxon>Pteromalinae</taxon>
        <taxon>Nasonia</taxon>
    </lineage>
</organism>
<dbReference type="InterPro" id="IPR013083">
    <property type="entry name" value="Znf_RING/FYVE/PHD"/>
</dbReference>
<keyword evidence="7" id="KW-1185">Reference proteome</keyword>
<evidence type="ECO:0000259" key="5">
    <source>
        <dbReference type="PROSITE" id="PS50016"/>
    </source>
</evidence>
<proteinExistence type="predicted"/>
<dbReference type="KEGG" id="nvi:116418115"/>
<dbReference type="Gene3D" id="3.30.40.10">
    <property type="entry name" value="Zinc/RING finger domain, C3HC4 (zinc finger)"/>
    <property type="match status" value="1"/>
</dbReference>
<sequence>MTVDTPHFGSDLMNEIIEEAWQSESPKNGLSIVKSFLKNHYQAMKNDKYLPIPEKCRGYKIIKNKLVYFGEDSEISKEKYRCMNVVDQSKTMLNWMQFSKEKIRNLTLSECVLEITDIDNAHLPDSFLDEDVDICILQNFMKKSAFEQLQQRVQDKKTKQKFTCIKCSKSVHTNCIQCDSCLLWFHYSCVNIEVPKNALYFSDHDWYCCKCNSI</sequence>
<evidence type="ECO:0000313" key="7">
    <source>
        <dbReference type="Proteomes" id="UP000002358"/>
    </source>
</evidence>
<accession>A0A7M7QMX1</accession>
<dbReference type="InterPro" id="IPR011011">
    <property type="entry name" value="Znf_FYVE_PHD"/>
</dbReference>
<evidence type="ECO:0000256" key="2">
    <source>
        <dbReference type="ARBA" id="ARBA00022771"/>
    </source>
</evidence>
<dbReference type="InterPro" id="IPR001965">
    <property type="entry name" value="Znf_PHD"/>
</dbReference>
<dbReference type="OrthoDB" id="10002605at2759"/>
<keyword evidence="2 4" id="KW-0863">Zinc-finger</keyword>
<reference evidence="6" key="1">
    <citation type="submission" date="2021-01" db="UniProtKB">
        <authorList>
            <consortium name="EnsemblMetazoa"/>
        </authorList>
    </citation>
    <scope>IDENTIFICATION</scope>
</reference>
<dbReference type="RefSeq" id="XP_031789117.1">
    <property type="nucleotide sequence ID" value="XM_031933257.1"/>
</dbReference>
<evidence type="ECO:0000256" key="4">
    <source>
        <dbReference type="PROSITE-ProRule" id="PRU00146"/>
    </source>
</evidence>
<dbReference type="InParanoid" id="A0A7M7QMX1"/>
<dbReference type="AlphaFoldDB" id="A0A7M7QMX1"/>
<evidence type="ECO:0000313" key="6">
    <source>
        <dbReference type="EnsemblMetazoa" id="XP_031789117"/>
    </source>
</evidence>
<evidence type="ECO:0000256" key="1">
    <source>
        <dbReference type="ARBA" id="ARBA00022723"/>
    </source>
</evidence>
<keyword evidence="1" id="KW-0479">Metal-binding</keyword>
<dbReference type="GeneID" id="116418115"/>
<dbReference type="SMART" id="SM00249">
    <property type="entry name" value="PHD"/>
    <property type="match status" value="1"/>
</dbReference>
<evidence type="ECO:0000256" key="3">
    <source>
        <dbReference type="ARBA" id="ARBA00022833"/>
    </source>
</evidence>
<dbReference type="RefSeq" id="XP_008213179.2">
    <property type="nucleotide sequence ID" value="XM_008214957.3"/>
</dbReference>
<dbReference type="EnsemblMetazoa" id="XM_008214957">
    <property type="protein sequence ID" value="XP_008213179"/>
    <property type="gene ID" value="LOC103317355"/>
</dbReference>
<dbReference type="PROSITE" id="PS01359">
    <property type="entry name" value="ZF_PHD_1"/>
    <property type="match status" value="1"/>
</dbReference>
<dbReference type="InterPro" id="IPR019786">
    <property type="entry name" value="Zinc_finger_PHD-type_CS"/>
</dbReference>
<dbReference type="SUPFAM" id="SSF57903">
    <property type="entry name" value="FYVE/PHD zinc finger"/>
    <property type="match status" value="1"/>
</dbReference>
<dbReference type="KEGG" id="nvi:103317355"/>
<keyword evidence="3" id="KW-0862">Zinc</keyword>
<protein>
    <recommendedName>
        <fullName evidence="5">PHD-type domain-containing protein</fullName>
    </recommendedName>
</protein>
<dbReference type="InterPro" id="IPR019787">
    <property type="entry name" value="Znf_PHD-finger"/>
</dbReference>
<feature type="domain" description="PHD-type" evidence="5">
    <location>
        <begin position="161"/>
        <end position="214"/>
    </location>
</feature>
<dbReference type="PROSITE" id="PS50016">
    <property type="entry name" value="ZF_PHD_2"/>
    <property type="match status" value="1"/>
</dbReference>
<dbReference type="Proteomes" id="UP000002358">
    <property type="component" value="Unassembled WGS sequence"/>
</dbReference>